<comment type="similarity">
    <text evidence="2 7">Belongs to the peptidase S26 family.</text>
</comment>
<dbReference type="PROSITE" id="PS00761">
    <property type="entry name" value="SPASE_I_3"/>
    <property type="match status" value="1"/>
</dbReference>
<evidence type="ECO:0000256" key="4">
    <source>
        <dbReference type="ARBA" id="ARBA00019232"/>
    </source>
</evidence>
<comment type="catalytic activity">
    <reaction evidence="1 7">
        <text>Cleavage of hydrophobic, N-terminal signal or leader sequences from secreted and periplasmic proteins.</text>
        <dbReference type="EC" id="3.4.21.89"/>
    </reaction>
</comment>
<keyword evidence="7" id="KW-1133">Transmembrane helix</keyword>
<dbReference type="EMBL" id="BSFE01000001">
    <property type="protein sequence ID" value="GLK50616.1"/>
    <property type="molecule type" value="Genomic_DNA"/>
</dbReference>
<dbReference type="Gene3D" id="2.10.109.10">
    <property type="entry name" value="Umud Fragment, subunit A"/>
    <property type="match status" value="1"/>
</dbReference>
<dbReference type="PANTHER" id="PTHR43390">
    <property type="entry name" value="SIGNAL PEPTIDASE I"/>
    <property type="match status" value="1"/>
</dbReference>
<dbReference type="Pfam" id="PF10502">
    <property type="entry name" value="Peptidase_S26"/>
    <property type="match status" value="1"/>
</dbReference>
<sequence>MKQFSLRRLRIRAARVGAEVGEAVNMFAGVAAVWFGFTSLAFATYYIPSESMQPSLEVGDRIVVSKWAYGYSRHTLPLGLGSLLPENWDGRIGWGSPRRGDVVVLWDDRQDLTLIKRVIGVPGDIVAMREGRLFINGAQVDRTLIEARTYRENADPRDAVRVRLYEERLPGGRTHPIYERGDDNWLDEYGPEVVPAGHVFVMGDNRDNSADSRAPEGPGFVRFENIVGRAETVLYTFERCRHEDGLYCPRGRVWRGL</sequence>
<evidence type="ECO:0000256" key="1">
    <source>
        <dbReference type="ARBA" id="ARBA00000677"/>
    </source>
</evidence>
<keyword evidence="5 7" id="KW-0378">Hydrolase</keyword>
<dbReference type="Proteomes" id="UP001143486">
    <property type="component" value="Unassembled WGS sequence"/>
</dbReference>
<dbReference type="NCBIfam" id="TIGR02227">
    <property type="entry name" value="sigpep_I_bact"/>
    <property type="match status" value="1"/>
</dbReference>
<dbReference type="InterPro" id="IPR019758">
    <property type="entry name" value="Pept_S26A_signal_pept_1_CS"/>
</dbReference>
<keyword evidence="7" id="KW-0812">Transmembrane</keyword>
<keyword evidence="7" id="KW-0472">Membrane</keyword>
<dbReference type="InterPro" id="IPR000223">
    <property type="entry name" value="Pept_S26A_signal_pept_1"/>
</dbReference>
<dbReference type="InterPro" id="IPR019533">
    <property type="entry name" value="Peptidase_S26"/>
</dbReference>
<proteinExistence type="inferred from homology"/>
<feature type="active site" evidence="6">
    <location>
        <position position="116"/>
    </location>
</feature>
<comment type="subcellular location">
    <subcellularLocation>
        <location evidence="7">Membrane</location>
        <topology evidence="7">Single-pass type II membrane protein</topology>
    </subcellularLocation>
</comment>
<dbReference type="CDD" id="cd06530">
    <property type="entry name" value="S26_SPase_I"/>
    <property type="match status" value="1"/>
</dbReference>
<evidence type="ECO:0000313" key="9">
    <source>
        <dbReference type="EMBL" id="GLK50616.1"/>
    </source>
</evidence>
<organism evidence="9 10">
    <name type="scientific">Maricaulis virginensis</name>
    <dbReference type="NCBI Taxonomy" id="144022"/>
    <lineage>
        <taxon>Bacteria</taxon>
        <taxon>Pseudomonadati</taxon>
        <taxon>Pseudomonadota</taxon>
        <taxon>Alphaproteobacteria</taxon>
        <taxon>Maricaulales</taxon>
        <taxon>Maricaulaceae</taxon>
        <taxon>Maricaulis</taxon>
    </lineage>
</organism>
<name>A0A9W6IKG3_9PROT</name>
<evidence type="ECO:0000256" key="2">
    <source>
        <dbReference type="ARBA" id="ARBA00009370"/>
    </source>
</evidence>
<keyword evidence="7" id="KW-0645">Protease</keyword>
<dbReference type="PANTHER" id="PTHR43390:SF1">
    <property type="entry name" value="CHLOROPLAST PROCESSING PEPTIDASE"/>
    <property type="match status" value="1"/>
</dbReference>
<dbReference type="InterPro" id="IPR036286">
    <property type="entry name" value="LexA/Signal_pep-like_sf"/>
</dbReference>
<dbReference type="GO" id="GO:0016020">
    <property type="term" value="C:membrane"/>
    <property type="evidence" value="ECO:0007669"/>
    <property type="project" value="UniProtKB-SubCell"/>
</dbReference>
<evidence type="ECO:0000256" key="6">
    <source>
        <dbReference type="PIRSR" id="PIRSR600223-1"/>
    </source>
</evidence>
<evidence type="ECO:0000256" key="5">
    <source>
        <dbReference type="ARBA" id="ARBA00022801"/>
    </source>
</evidence>
<dbReference type="GO" id="GO:0004252">
    <property type="term" value="F:serine-type endopeptidase activity"/>
    <property type="evidence" value="ECO:0007669"/>
    <property type="project" value="InterPro"/>
</dbReference>
<dbReference type="SUPFAM" id="SSF51306">
    <property type="entry name" value="LexA/Signal peptidase"/>
    <property type="match status" value="1"/>
</dbReference>
<gene>
    <name evidence="9" type="primary">sipS</name>
    <name evidence="9" type="ORF">GCM10017621_01240</name>
</gene>
<keyword evidence="10" id="KW-1185">Reference proteome</keyword>
<dbReference type="PROSITE" id="PS00760">
    <property type="entry name" value="SPASE_I_2"/>
    <property type="match status" value="1"/>
</dbReference>
<accession>A0A9W6IKG3</accession>
<dbReference type="GO" id="GO:0009003">
    <property type="term" value="F:signal peptidase activity"/>
    <property type="evidence" value="ECO:0007669"/>
    <property type="project" value="UniProtKB-EC"/>
</dbReference>
<feature type="transmembrane region" description="Helical" evidence="7">
    <location>
        <begin position="20"/>
        <end position="47"/>
    </location>
</feature>
<reference evidence="9" key="2">
    <citation type="submission" date="2023-01" db="EMBL/GenBank/DDBJ databases">
        <authorList>
            <person name="Sun Q."/>
            <person name="Evtushenko L."/>
        </authorList>
    </citation>
    <scope>NUCLEOTIDE SEQUENCE</scope>
    <source>
        <strain evidence="9">VKM B-1513</strain>
    </source>
</reference>
<evidence type="ECO:0000313" key="10">
    <source>
        <dbReference type="Proteomes" id="UP001143486"/>
    </source>
</evidence>
<dbReference type="GO" id="GO:0006465">
    <property type="term" value="P:signal peptide processing"/>
    <property type="evidence" value="ECO:0007669"/>
    <property type="project" value="InterPro"/>
</dbReference>
<feature type="domain" description="Peptidase S26" evidence="8">
    <location>
        <begin position="24"/>
        <end position="234"/>
    </location>
</feature>
<reference evidence="9" key="1">
    <citation type="journal article" date="2014" name="Int. J. Syst. Evol. Microbiol.">
        <title>Complete genome sequence of Corynebacterium casei LMG S-19264T (=DSM 44701T), isolated from a smear-ripened cheese.</title>
        <authorList>
            <consortium name="US DOE Joint Genome Institute (JGI-PGF)"/>
            <person name="Walter F."/>
            <person name="Albersmeier A."/>
            <person name="Kalinowski J."/>
            <person name="Ruckert C."/>
        </authorList>
    </citation>
    <scope>NUCLEOTIDE SEQUENCE</scope>
    <source>
        <strain evidence="9">VKM B-1513</strain>
    </source>
</reference>
<evidence type="ECO:0000256" key="7">
    <source>
        <dbReference type="RuleBase" id="RU362042"/>
    </source>
</evidence>
<protein>
    <recommendedName>
        <fullName evidence="4 7">Signal peptidase I</fullName>
        <ecNumber evidence="3 7">3.4.21.89</ecNumber>
    </recommendedName>
</protein>
<dbReference type="EC" id="3.4.21.89" evidence="3 7"/>
<dbReference type="RefSeq" id="WP_271185017.1">
    <property type="nucleotide sequence ID" value="NZ_BSFE01000001.1"/>
</dbReference>
<evidence type="ECO:0000256" key="3">
    <source>
        <dbReference type="ARBA" id="ARBA00013208"/>
    </source>
</evidence>
<dbReference type="AlphaFoldDB" id="A0A9W6IKG3"/>
<feature type="active site" evidence="6">
    <location>
        <position position="51"/>
    </location>
</feature>
<evidence type="ECO:0000259" key="8">
    <source>
        <dbReference type="Pfam" id="PF10502"/>
    </source>
</evidence>
<dbReference type="InterPro" id="IPR019757">
    <property type="entry name" value="Pept_S26A_signal_pept_1_Lys-AS"/>
</dbReference>
<dbReference type="PRINTS" id="PR00727">
    <property type="entry name" value="LEADERPTASE"/>
</dbReference>
<comment type="caution">
    <text evidence="9">The sequence shown here is derived from an EMBL/GenBank/DDBJ whole genome shotgun (WGS) entry which is preliminary data.</text>
</comment>